<feature type="transmembrane region" description="Helical" evidence="1">
    <location>
        <begin position="91"/>
        <end position="109"/>
    </location>
</feature>
<sequence length="133" mass="14213">MPDRPPFAADKRTLLLPFVLIVVGVGWLLSSLGLAPDINWIWTLGLAAAGLLPMVMHGIDKVTVAIGPFFLIASLLSVLRQSGRLHVDHEMPMLVILAGMLLLVARSSMIPIPQWTVSAAAPTSHSTTAENGE</sequence>
<evidence type="ECO:0000313" key="3">
    <source>
        <dbReference type="Proteomes" id="UP001416858"/>
    </source>
</evidence>
<comment type="caution">
    <text evidence="2">The sequence shown here is derived from an EMBL/GenBank/DDBJ whole genome shotgun (WGS) entry which is preliminary data.</text>
</comment>
<dbReference type="RefSeq" id="WP_345687344.1">
    <property type="nucleotide sequence ID" value="NZ_BAABRO010000017.1"/>
</dbReference>
<evidence type="ECO:0008006" key="4">
    <source>
        <dbReference type="Google" id="ProtNLM"/>
    </source>
</evidence>
<keyword evidence="1" id="KW-1133">Transmembrane helix</keyword>
<keyword evidence="1" id="KW-0472">Membrane</keyword>
<keyword evidence="1" id="KW-0812">Transmembrane</keyword>
<keyword evidence="3" id="KW-1185">Reference proteome</keyword>
<proteinExistence type="predicted"/>
<evidence type="ECO:0000313" key="2">
    <source>
        <dbReference type="EMBL" id="GAA5509888.1"/>
    </source>
</evidence>
<gene>
    <name evidence="2" type="ORF">Rcae01_05393</name>
</gene>
<protein>
    <recommendedName>
        <fullName evidence="4">SPW repeat protein</fullName>
    </recommendedName>
</protein>
<dbReference type="Proteomes" id="UP001416858">
    <property type="component" value="Unassembled WGS sequence"/>
</dbReference>
<reference evidence="2 3" key="1">
    <citation type="submission" date="2024-02" db="EMBL/GenBank/DDBJ databases">
        <title>Rhodopirellula caenicola NBRC 110016.</title>
        <authorList>
            <person name="Ichikawa N."/>
            <person name="Katano-Makiyama Y."/>
            <person name="Hidaka K."/>
        </authorList>
    </citation>
    <scope>NUCLEOTIDE SEQUENCE [LARGE SCALE GENOMIC DNA]</scope>
    <source>
        <strain evidence="2 3">NBRC 110016</strain>
    </source>
</reference>
<organism evidence="2 3">
    <name type="scientific">Novipirellula caenicola</name>
    <dbReference type="NCBI Taxonomy" id="1536901"/>
    <lineage>
        <taxon>Bacteria</taxon>
        <taxon>Pseudomonadati</taxon>
        <taxon>Planctomycetota</taxon>
        <taxon>Planctomycetia</taxon>
        <taxon>Pirellulales</taxon>
        <taxon>Pirellulaceae</taxon>
        <taxon>Novipirellula</taxon>
    </lineage>
</organism>
<dbReference type="EMBL" id="BAABRO010000017">
    <property type="protein sequence ID" value="GAA5509888.1"/>
    <property type="molecule type" value="Genomic_DNA"/>
</dbReference>
<feature type="transmembrane region" description="Helical" evidence="1">
    <location>
        <begin position="12"/>
        <end position="32"/>
    </location>
</feature>
<evidence type="ECO:0000256" key="1">
    <source>
        <dbReference type="SAM" id="Phobius"/>
    </source>
</evidence>
<accession>A0ABP9W1W5</accession>
<feature type="transmembrane region" description="Helical" evidence="1">
    <location>
        <begin position="62"/>
        <end position="79"/>
    </location>
</feature>
<name>A0ABP9W1W5_9BACT</name>